<feature type="coiled-coil region" evidence="1">
    <location>
        <begin position="45"/>
        <end position="102"/>
    </location>
</feature>
<dbReference type="InterPro" id="IPR008769">
    <property type="entry name" value="PhaF_PhaI"/>
</dbReference>
<comment type="caution">
    <text evidence="2">The sequence shown here is derived from an EMBL/GenBank/DDBJ whole genome shotgun (WGS) entry which is preliminary data.</text>
</comment>
<protein>
    <submittedName>
        <fullName evidence="2">Polyhydroxyalkanoate synthesis regulator phasin</fullName>
    </submittedName>
</protein>
<keyword evidence="3" id="KW-1185">Reference proteome</keyword>
<sequence length="112" mass="13120">MKDWVKKGFAAGLGLAVVSKERAEKTMKDLVKRGEMTPNASREVLDKLVAKGEQEQEQLDHFLRERIRKVLNEMEIATREEMDQLKQHIRMLETRLDRVETRNRPQEEGETS</sequence>
<dbReference type="OrthoDB" id="191894at2"/>
<evidence type="ECO:0000256" key="1">
    <source>
        <dbReference type="SAM" id="Coils"/>
    </source>
</evidence>
<accession>A0A2T6BGF2</accession>
<keyword evidence="1" id="KW-0175">Coiled coil</keyword>
<evidence type="ECO:0000313" key="2">
    <source>
        <dbReference type="EMBL" id="PTX55137.1"/>
    </source>
</evidence>
<name>A0A2T6BGF2_9BACL</name>
<dbReference type="NCBIfam" id="NF047773">
    <property type="entry name" value="phas_rel_Lepto"/>
    <property type="match status" value="1"/>
</dbReference>
<proteinExistence type="predicted"/>
<dbReference type="RefSeq" id="WP_108025245.1">
    <property type="nucleotide sequence ID" value="NZ_QBKR01000021.1"/>
</dbReference>
<dbReference type="PANTHER" id="PTHR38664:SF1">
    <property type="entry name" value="SLR0058 PROTEIN"/>
    <property type="match status" value="1"/>
</dbReference>
<dbReference type="Proteomes" id="UP000244240">
    <property type="component" value="Unassembled WGS sequence"/>
</dbReference>
<dbReference type="PANTHER" id="PTHR38664">
    <property type="entry name" value="SLR0058 PROTEIN"/>
    <property type="match status" value="1"/>
</dbReference>
<dbReference type="EMBL" id="QBKR01000021">
    <property type="protein sequence ID" value="PTX55137.1"/>
    <property type="molecule type" value="Genomic_DNA"/>
</dbReference>
<reference evidence="2 3" key="1">
    <citation type="submission" date="2018-04" db="EMBL/GenBank/DDBJ databases">
        <title>Genomic Encyclopedia of Archaeal and Bacterial Type Strains, Phase II (KMG-II): from individual species to whole genera.</title>
        <authorList>
            <person name="Goeker M."/>
        </authorList>
    </citation>
    <scope>NUCLEOTIDE SEQUENCE [LARGE SCALE GENOMIC DNA]</scope>
    <source>
        <strain evidence="2 3">DSM 45787</strain>
    </source>
</reference>
<gene>
    <name evidence="2" type="ORF">C8P63_12117</name>
</gene>
<organism evidence="2 3">
    <name type="scientific">Melghirimyces profundicolus</name>
    <dbReference type="NCBI Taxonomy" id="1242148"/>
    <lineage>
        <taxon>Bacteria</taxon>
        <taxon>Bacillati</taxon>
        <taxon>Bacillota</taxon>
        <taxon>Bacilli</taxon>
        <taxon>Bacillales</taxon>
        <taxon>Thermoactinomycetaceae</taxon>
        <taxon>Melghirimyces</taxon>
    </lineage>
</organism>
<evidence type="ECO:0000313" key="3">
    <source>
        <dbReference type="Proteomes" id="UP000244240"/>
    </source>
</evidence>
<dbReference type="AlphaFoldDB" id="A0A2T6BGF2"/>